<sequence>MAETKKTRAFKTFMYKGKDMETLNTMKMSEFAMLVPSKNRRHLLRGINKYENELLEQVEQWHAKASKSAEAPGPIRTHQRTMIILPSMVGCTIAVHCGNGFFPVEIKTEMLGKKLKDYVPTKVHPSHGRPGVGAIQSTKFVPLK</sequence>
<keyword evidence="2 4" id="KW-0689">Ribosomal protein</keyword>
<comment type="caution">
    <text evidence="5">The sequence shown here is derived from an EMBL/GenBank/DDBJ whole genome shotgun (WGS) entry which is preliminary data.</text>
</comment>
<accession>A0A1Y1S718</accession>
<dbReference type="GO" id="GO:0022627">
    <property type="term" value="C:cytosolic small ribosomal subunit"/>
    <property type="evidence" value="ECO:0007669"/>
    <property type="project" value="TreeGrafter"/>
</dbReference>
<dbReference type="VEuPathDB" id="MicrosporidiaDB:ECANGB1_1006"/>
<dbReference type="InterPro" id="IPR002222">
    <property type="entry name" value="Ribosomal_uS19"/>
</dbReference>
<keyword evidence="3 4" id="KW-0687">Ribonucleoprotein</keyword>
<dbReference type="PIRSF" id="PIRSF002144">
    <property type="entry name" value="Ribosomal_S19"/>
    <property type="match status" value="1"/>
</dbReference>
<keyword evidence="6" id="KW-1185">Reference proteome</keyword>
<proteinExistence type="inferred from homology"/>
<gene>
    <name evidence="5" type="primary">RS19</name>
    <name evidence="5" type="ORF">ECANGB1_1006</name>
</gene>
<protein>
    <submittedName>
        <fullName evidence="5">RS19</fullName>
    </submittedName>
</protein>
<dbReference type="GO" id="GO:0000028">
    <property type="term" value="P:ribosomal small subunit assembly"/>
    <property type="evidence" value="ECO:0007669"/>
    <property type="project" value="TreeGrafter"/>
</dbReference>
<evidence type="ECO:0000256" key="3">
    <source>
        <dbReference type="ARBA" id="ARBA00023274"/>
    </source>
</evidence>
<evidence type="ECO:0000313" key="6">
    <source>
        <dbReference type="Proteomes" id="UP000192639"/>
    </source>
</evidence>
<dbReference type="OrthoDB" id="10258210at2759"/>
<organism evidence="5 6">
    <name type="scientific">Enterospora canceri</name>
    <dbReference type="NCBI Taxonomy" id="1081671"/>
    <lineage>
        <taxon>Eukaryota</taxon>
        <taxon>Fungi</taxon>
        <taxon>Fungi incertae sedis</taxon>
        <taxon>Microsporidia</taxon>
        <taxon>Enterocytozoonidae</taxon>
        <taxon>Enterospora</taxon>
    </lineage>
</organism>
<dbReference type="PANTHER" id="PTHR11880">
    <property type="entry name" value="RIBOSOMAL PROTEIN S19P FAMILY MEMBER"/>
    <property type="match status" value="1"/>
</dbReference>
<dbReference type="Proteomes" id="UP000192639">
    <property type="component" value="Unassembled WGS sequence"/>
</dbReference>
<evidence type="ECO:0000313" key="5">
    <source>
        <dbReference type="EMBL" id="ORD94230.1"/>
    </source>
</evidence>
<dbReference type="PRINTS" id="PR00975">
    <property type="entry name" value="RIBOSOMALS19"/>
</dbReference>
<evidence type="ECO:0000256" key="4">
    <source>
        <dbReference type="RuleBase" id="RU003485"/>
    </source>
</evidence>
<evidence type="ECO:0000256" key="2">
    <source>
        <dbReference type="ARBA" id="ARBA00022980"/>
    </source>
</evidence>
<dbReference type="GO" id="GO:0006412">
    <property type="term" value="P:translation"/>
    <property type="evidence" value="ECO:0007669"/>
    <property type="project" value="InterPro"/>
</dbReference>
<dbReference type="Pfam" id="PF00203">
    <property type="entry name" value="Ribosomal_S19"/>
    <property type="match status" value="1"/>
</dbReference>
<evidence type="ECO:0000256" key="1">
    <source>
        <dbReference type="ARBA" id="ARBA00007345"/>
    </source>
</evidence>
<dbReference type="EMBL" id="LWDP01000028">
    <property type="protein sequence ID" value="ORD94230.1"/>
    <property type="molecule type" value="Genomic_DNA"/>
</dbReference>
<dbReference type="SUPFAM" id="SSF54570">
    <property type="entry name" value="Ribosomal protein S19"/>
    <property type="match status" value="1"/>
</dbReference>
<name>A0A1Y1S718_9MICR</name>
<dbReference type="Gene3D" id="3.30.860.10">
    <property type="entry name" value="30s Ribosomal Protein S19, Chain A"/>
    <property type="match status" value="1"/>
</dbReference>
<dbReference type="NCBIfam" id="NF003121">
    <property type="entry name" value="PRK04038.1"/>
    <property type="match status" value="1"/>
</dbReference>
<dbReference type="GO" id="GO:0003735">
    <property type="term" value="F:structural constituent of ribosome"/>
    <property type="evidence" value="ECO:0007669"/>
    <property type="project" value="InterPro"/>
</dbReference>
<dbReference type="AlphaFoldDB" id="A0A1Y1S718"/>
<dbReference type="PANTHER" id="PTHR11880:SF2">
    <property type="entry name" value="SMALL RIBOSOMAL SUBUNIT PROTEIN US19"/>
    <property type="match status" value="1"/>
</dbReference>
<comment type="similarity">
    <text evidence="1 4">Belongs to the universal ribosomal protein uS19 family.</text>
</comment>
<reference evidence="5 6" key="1">
    <citation type="journal article" date="2017" name="Environ. Microbiol.">
        <title>Decay of the glycolytic pathway and adaptation to intranuclear parasitism within Enterocytozoonidae microsporidia.</title>
        <authorList>
            <person name="Wiredu Boakye D."/>
            <person name="Jaroenlak P."/>
            <person name="Prachumwat A."/>
            <person name="Williams T.A."/>
            <person name="Bateman K.S."/>
            <person name="Itsathitphaisarn O."/>
            <person name="Sritunyalucksana K."/>
            <person name="Paszkiewicz K.H."/>
            <person name="Moore K.A."/>
            <person name="Stentiford G.D."/>
            <person name="Williams B.A."/>
        </authorList>
    </citation>
    <scope>NUCLEOTIDE SEQUENCE [LARGE SCALE GENOMIC DNA]</scope>
    <source>
        <strain evidence="5 6">GB1</strain>
    </source>
</reference>
<dbReference type="HAMAP" id="MF_00531">
    <property type="entry name" value="Ribosomal_uS19"/>
    <property type="match status" value="1"/>
</dbReference>
<dbReference type="InterPro" id="IPR023575">
    <property type="entry name" value="Ribosomal_uS19_SF"/>
</dbReference>